<dbReference type="Pfam" id="PF13177">
    <property type="entry name" value="DNA_pol3_delta2"/>
    <property type="match status" value="1"/>
</dbReference>
<dbReference type="PANTHER" id="PTHR11669">
    <property type="entry name" value="REPLICATION FACTOR C / DNA POLYMERASE III GAMMA-TAU SUBUNIT"/>
    <property type="match status" value="1"/>
</dbReference>
<dbReference type="EMBL" id="JAOVQO010000003">
    <property type="protein sequence ID" value="MCU9847305.1"/>
    <property type="molecule type" value="Genomic_DNA"/>
</dbReference>
<evidence type="ECO:0000313" key="2">
    <source>
        <dbReference type="EMBL" id="MCU9847305.1"/>
    </source>
</evidence>
<proteinExistence type="predicted"/>
<dbReference type="NCBIfam" id="NF005677">
    <property type="entry name" value="PRK07471.1"/>
    <property type="match status" value="1"/>
</dbReference>
<sequence length="376" mass="40038">MSETGHPEPDRIEGAPHPRDTLRLIGQEAAEAAFLDAYGTGRLHHAWLLTGPRGVGKATLAWRIARFLLATPEEAGGGLFGDPAPAPDTLDIAPEHPVARRLQAGAEPRLFALRRAWDEDKKRLKTVITVDEVRRMKSFLQLSATDGGRRAVIVDPADEMNTAAANALLKMLEEPPAAVTFLLISHQPSGLLPTIRSRCRELRLAPLSPEDLAEAMAAAGAEAGDTGALAALAGGSVGEAIRLTNLDGLETYAAIVALFATLPRLDRPQALRLAESAAQRGAEERLALFLALMELFLSRLARAGVLGATGDEAAPGEAQLFARLSPDARAARAWAELHQSLGARARHARAVNLDPAALVLDMVLKIDETARERLGG</sequence>
<protein>
    <submittedName>
        <fullName evidence="2">DNA polymerase III subunit delta</fullName>
        <ecNumber evidence="2">2.7.7.7</ecNumber>
    </submittedName>
</protein>
<keyword evidence="2" id="KW-0548">Nucleotidyltransferase</keyword>
<accession>A0ABT2X045</accession>
<evidence type="ECO:0000259" key="1">
    <source>
        <dbReference type="SMART" id="SM00382"/>
    </source>
</evidence>
<dbReference type="EC" id="2.7.7.7" evidence="2"/>
<dbReference type="Gene3D" id="3.40.50.300">
    <property type="entry name" value="P-loop containing nucleotide triphosphate hydrolases"/>
    <property type="match status" value="1"/>
</dbReference>
<dbReference type="GO" id="GO:0003887">
    <property type="term" value="F:DNA-directed DNA polymerase activity"/>
    <property type="evidence" value="ECO:0007669"/>
    <property type="project" value="UniProtKB-EC"/>
</dbReference>
<keyword evidence="2" id="KW-0808">Transferase</keyword>
<dbReference type="PANTHER" id="PTHR11669:SF8">
    <property type="entry name" value="DNA POLYMERASE III SUBUNIT DELTA"/>
    <property type="match status" value="1"/>
</dbReference>
<dbReference type="Proteomes" id="UP001209535">
    <property type="component" value="Unassembled WGS sequence"/>
</dbReference>
<dbReference type="InterPro" id="IPR027417">
    <property type="entry name" value="P-loop_NTPase"/>
</dbReference>
<name>A0ABT2X045_9RHOB</name>
<keyword evidence="3" id="KW-1185">Reference proteome</keyword>
<dbReference type="RefSeq" id="WP_263333723.1">
    <property type="nucleotide sequence ID" value="NZ_JAOVQO010000003.1"/>
</dbReference>
<dbReference type="SUPFAM" id="SSF52540">
    <property type="entry name" value="P-loop containing nucleoside triphosphate hydrolases"/>
    <property type="match status" value="1"/>
</dbReference>
<organism evidence="2 3">
    <name type="scientific">Albidovulum salinarum</name>
    <dbReference type="NCBI Taxonomy" id="2984153"/>
    <lineage>
        <taxon>Bacteria</taxon>
        <taxon>Pseudomonadati</taxon>
        <taxon>Pseudomonadota</taxon>
        <taxon>Alphaproteobacteria</taxon>
        <taxon>Rhodobacterales</taxon>
        <taxon>Paracoccaceae</taxon>
        <taxon>Albidovulum</taxon>
    </lineage>
</organism>
<gene>
    <name evidence="2" type="ORF">OEZ60_04730</name>
</gene>
<reference evidence="2 3" key="1">
    <citation type="submission" date="2022-10" db="EMBL/GenBank/DDBJ databases">
        <title>Defluviimonas sp. nov., isolated from ocean surface sediments.</title>
        <authorList>
            <person name="He W."/>
            <person name="Wang L."/>
            <person name="Zhang D.-F."/>
        </authorList>
    </citation>
    <scope>NUCLEOTIDE SEQUENCE [LARGE SCALE GENOMIC DNA]</scope>
    <source>
        <strain evidence="2 3">WL0024</strain>
    </source>
</reference>
<dbReference type="InterPro" id="IPR003593">
    <property type="entry name" value="AAA+_ATPase"/>
</dbReference>
<feature type="domain" description="AAA+ ATPase" evidence="1">
    <location>
        <begin position="43"/>
        <end position="207"/>
    </location>
</feature>
<evidence type="ECO:0000313" key="3">
    <source>
        <dbReference type="Proteomes" id="UP001209535"/>
    </source>
</evidence>
<dbReference type="SMART" id="SM00382">
    <property type="entry name" value="AAA"/>
    <property type="match status" value="1"/>
</dbReference>
<dbReference type="InterPro" id="IPR050238">
    <property type="entry name" value="DNA_Rep/Repair_Clamp_Loader"/>
</dbReference>
<comment type="caution">
    <text evidence="2">The sequence shown here is derived from an EMBL/GenBank/DDBJ whole genome shotgun (WGS) entry which is preliminary data.</text>
</comment>